<gene>
    <name evidence="2" type="ORF">TIFTF001_014683</name>
</gene>
<dbReference type="EMBL" id="BTGU01000020">
    <property type="protein sequence ID" value="GMN45493.1"/>
    <property type="molecule type" value="Genomic_DNA"/>
</dbReference>
<comment type="caution">
    <text evidence="2">The sequence shown here is derived from an EMBL/GenBank/DDBJ whole genome shotgun (WGS) entry which is preliminary data.</text>
</comment>
<evidence type="ECO:0000256" key="1">
    <source>
        <dbReference type="SAM" id="MobiDB-lite"/>
    </source>
</evidence>
<organism evidence="2 3">
    <name type="scientific">Ficus carica</name>
    <name type="common">Common fig</name>
    <dbReference type="NCBI Taxonomy" id="3494"/>
    <lineage>
        <taxon>Eukaryota</taxon>
        <taxon>Viridiplantae</taxon>
        <taxon>Streptophyta</taxon>
        <taxon>Embryophyta</taxon>
        <taxon>Tracheophyta</taxon>
        <taxon>Spermatophyta</taxon>
        <taxon>Magnoliopsida</taxon>
        <taxon>eudicotyledons</taxon>
        <taxon>Gunneridae</taxon>
        <taxon>Pentapetalae</taxon>
        <taxon>rosids</taxon>
        <taxon>fabids</taxon>
        <taxon>Rosales</taxon>
        <taxon>Moraceae</taxon>
        <taxon>Ficeae</taxon>
        <taxon>Ficus</taxon>
    </lineage>
</organism>
<feature type="region of interest" description="Disordered" evidence="1">
    <location>
        <begin position="21"/>
        <end position="53"/>
    </location>
</feature>
<evidence type="ECO:0000313" key="2">
    <source>
        <dbReference type="EMBL" id="GMN45493.1"/>
    </source>
</evidence>
<proteinExistence type="predicted"/>
<evidence type="ECO:0000313" key="3">
    <source>
        <dbReference type="Proteomes" id="UP001187192"/>
    </source>
</evidence>
<dbReference type="Proteomes" id="UP001187192">
    <property type="component" value="Unassembled WGS sequence"/>
</dbReference>
<dbReference type="AlphaFoldDB" id="A0AA88AGG5"/>
<reference evidence="2" key="1">
    <citation type="submission" date="2023-07" db="EMBL/GenBank/DDBJ databases">
        <title>draft genome sequence of fig (Ficus carica).</title>
        <authorList>
            <person name="Takahashi T."/>
            <person name="Nishimura K."/>
        </authorList>
    </citation>
    <scope>NUCLEOTIDE SEQUENCE</scope>
</reference>
<protein>
    <submittedName>
        <fullName evidence="2">Uncharacterized protein</fullName>
    </submittedName>
</protein>
<name>A0AA88AGG5_FICCA</name>
<sequence>MPNKLRIVVFEAVAAVRVRSSSSTTHRLVRLPPPSRSRQGSGLHQRGLEPAKS</sequence>
<keyword evidence="3" id="KW-1185">Reference proteome</keyword>
<accession>A0AA88AGG5</accession>